<evidence type="ECO:0000259" key="3">
    <source>
        <dbReference type="SMART" id="SM01007"/>
    </source>
</evidence>
<dbReference type="EMBL" id="MSFI01000014">
    <property type="protein sequence ID" value="OMP66864.1"/>
    <property type="molecule type" value="Genomic_DNA"/>
</dbReference>
<dbReference type="InterPro" id="IPR036409">
    <property type="entry name" value="Aldolase_II/adducin_N_sf"/>
</dbReference>
<dbReference type="STRING" id="1714355.BTO28_09635"/>
<dbReference type="RefSeq" id="WP_076765702.1">
    <property type="nucleotide sequence ID" value="NZ_MSFI01000014.1"/>
</dbReference>
<reference evidence="4 5" key="1">
    <citation type="submission" date="2016-12" db="EMBL/GenBank/DDBJ databases">
        <title>Domibacillus sp. SAB 38T whole genome sequencing.</title>
        <authorList>
            <person name="Verma A."/>
            <person name="Ojha A.K."/>
            <person name="Krishnamurthi S."/>
        </authorList>
    </citation>
    <scope>NUCLEOTIDE SEQUENCE [LARGE SCALE GENOMIC DNA]</scope>
    <source>
        <strain evidence="4 5">SAB 38</strain>
    </source>
</reference>
<dbReference type="AlphaFoldDB" id="A0A1V2A7S1"/>
<dbReference type="PANTHER" id="PTHR22789:SF0">
    <property type="entry name" value="3-OXO-TETRONATE 4-PHOSPHATE DECARBOXYLASE-RELATED"/>
    <property type="match status" value="1"/>
</dbReference>
<dbReference type="GO" id="GO:0019323">
    <property type="term" value="P:pentose catabolic process"/>
    <property type="evidence" value="ECO:0007669"/>
    <property type="project" value="TreeGrafter"/>
</dbReference>
<dbReference type="SUPFAM" id="SSF53639">
    <property type="entry name" value="AraD/HMP-PK domain-like"/>
    <property type="match status" value="1"/>
</dbReference>
<evidence type="ECO:0000256" key="1">
    <source>
        <dbReference type="ARBA" id="ARBA00022723"/>
    </source>
</evidence>
<proteinExistence type="predicted"/>
<dbReference type="GO" id="GO:0016832">
    <property type="term" value="F:aldehyde-lyase activity"/>
    <property type="evidence" value="ECO:0007669"/>
    <property type="project" value="TreeGrafter"/>
</dbReference>
<evidence type="ECO:0000256" key="2">
    <source>
        <dbReference type="ARBA" id="ARBA00023239"/>
    </source>
</evidence>
<dbReference type="Proteomes" id="UP000188613">
    <property type="component" value="Unassembled WGS sequence"/>
</dbReference>
<dbReference type="Pfam" id="PF00596">
    <property type="entry name" value="Aldolase_II"/>
    <property type="match status" value="1"/>
</dbReference>
<gene>
    <name evidence="4" type="ORF">BTO28_09635</name>
</gene>
<keyword evidence="1" id="KW-0479">Metal-binding</keyword>
<protein>
    <recommendedName>
        <fullName evidence="3">Class II aldolase/adducin N-terminal domain-containing protein</fullName>
    </recommendedName>
</protein>
<evidence type="ECO:0000313" key="4">
    <source>
        <dbReference type="EMBL" id="OMP66864.1"/>
    </source>
</evidence>
<dbReference type="InterPro" id="IPR050197">
    <property type="entry name" value="Aldolase_class_II_sugar_metab"/>
</dbReference>
<dbReference type="SMART" id="SM01007">
    <property type="entry name" value="Aldolase_II"/>
    <property type="match status" value="1"/>
</dbReference>
<dbReference type="GO" id="GO:0046872">
    <property type="term" value="F:metal ion binding"/>
    <property type="evidence" value="ECO:0007669"/>
    <property type="project" value="UniProtKB-KW"/>
</dbReference>
<dbReference type="InterPro" id="IPR001303">
    <property type="entry name" value="Aldolase_II/adducin_N"/>
</dbReference>
<name>A0A1V2A7S1_9BACI</name>
<organism evidence="4 5">
    <name type="scientific">Domibacillus epiphyticus</name>
    <dbReference type="NCBI Taxonomy" id="1714355"/>
    <lineage>
        <taxon>Bacteria</taxon>
        <taxon>Bacillati</taxon>
        <taxon>Bacillota</taxon>
        <taxon>Bacilli</taxon>
        <taxon>Bacillales</taxon>
        <taxon>Bacillaceae</taxon>
        <taxon>Domibacillus</taxon>
    </lineage>
</organism>
<evidence type="ECO:0000313" key="5">
    <source>
        <dbReference type="Proteomes" id="UP000188613"/>
    </source>
</evidence>
<sequence length="229" mass="25902">MHDQSLKTLKKQLAAAIRMMEKEKHIDFNGHMSARVPKTDFILINSASASRSSLTEEDIIMTDLKGAVVEGEGRPPNEIPLHTRIYNQRTDVQSIAHTHPRWSTLFTIANIPLRPVIMQGAVLGEIPVFSKSKSISDHTIADELAEKLSEHHIILLKAHGAVITGSTIVETFVKSIFLEENANRQYMASQMGYAQSLEIEEIHHSAQFIWKSNNIQKVWDYYYSHLSLT</sequence>
<keyword evidence="5" id="KW-1185">Reference proteome</keyword>
<dbReference type="Gene3D" id="3.40.225.10">
    <property type="entry name" value="Class II aldolase/adducin N-terminal domain"/>
    <property type="match status" value="1"/>
</dbReference>
<dbReference type="GO" id="GO:0005829">
    <property type="term" value="C:cytosol"/>
    <property type="evidence" value="ECO:0007669"/>
    <property type="project" value="TreeGrafter"/>
</dbReference>
<keyword evidence="2" id="KW-0456">Lyase</keyword>
<accession>A0A1V2A7S1</accession>
<dbReference type="OrthoDB" id="9794581at2"/>
<dbReference type="PANTHER" id="PTHR22789">
    <property type="entry name" value="FUCULOSE PHOSPHATE ALDOLASE"/>
    <property type="match status" value="1"/>
</dbReference>
<feature type="domain" description="Class II aldolase/adducin N-terminal" evidence="3">
    <location>
        <begin position="11"/>
        <end position="186"/>
    </location>
</feature>
<comment type="caution">
    <text evidence="4">The sequence shown here is derived from an EMBL/GenBank/DDBJ whole genome shotgun (WGS) entry which is preliminary data.</text>
</comment>